<dbReference type="Proteomes" id="UP000616724">
    <property type="component" value="Unassembled WGS sequence"/>
</dbReference>
<evidence type="ECO:0000256" key="4">
    <source>
        <dbReference type="ARBA" id="ARBA00022827"/>
    </source>
</evidence>
<dbReference type="GO" id="GO:0004489">
    <property type="term" value="F:methylenetetrahydrofolate reductase [NAD(P)H] activity"/>
    <property type="evidence" value="ECO:0007669"/>
    <property type="project" value="InterPro"/>
</dbReference>
<sequence length="259" mass="28328">MTTRPFDIICEVEPPTRPDLKHVRHQIGTLSRIADSFLIPDNHIGRATVSSVAVAHEVQAMGGRSIACLNSRDRNLLGFRRDLLTAAAYGVERFLFVYGDKPTTGNRTSDLTVRSMIEEVRSLDGDPAFAGIPAFQVGAAAGLRPLPAWKRAADFMFVQVSFSLDALLRWREANPVDVPVYAGVMVVASENHARRMAAAIPDIDIPADLVERVADDRLAGVEAACEQVLRIRDSGAFDGVHLVPVARYREVESRLSGIL</sequence>
<keyword evidence="3 6" id="KW-0285">Flavoprotein</keyword>
<comment type="pathway">
    <text evidence="2 6">One-carbon metabolism; tetrahydrofolate interconversion.</text>
</comment>
<dbReference type="SUPFAM" id="SSF51730">
    <property type="entry name" value="FAD-linked oxidoreductase"/>
    <property type="match status" value="1"/>
</dbReference>
<evidence type="ECO:0000256" key="2">
    <source>
        <dbReference type="ARBA" id="ARBA00004777"/>
    </source>
</evidence>
<dbReference type="Gene3D" id="3.20.20.220">
    <property type="match status" value="1"/>
</dbReference>
<comment type="similarity">
    <text evidence="6">Belongs to the methylenetetrahydrofolate reductase family.</text>
</comment>
<dbReference type="InterPro" id="IPR003171">
    <property type="entry name" value="Mehydrof_redctse-like"/>
</dbReference>
<keyword evidence="8" id="KW-1185">Reference proteome</keyword>
<name>A0A8J3W7L5_9ACTN</name>
<dbReference type="GO" id="GO:0006555">
    <property type="term" value="P:methionine metabolic process"/>
    <property type="evidence" value="ECO:0007669"/>
    <property type="project" value="InterPro"/>
</dbReference>
<dbReference type="UniPathway" id="UPA00193"/>
<dbReference type="RefSeq" id="WP_203893450.1">
    <property type="nucleotide sequence ID" value="NZ_BOOH01000045.1"/>
</dbReference>
<comment type="caution">
    <text evidence="7">The sequence shown here is derived from an EMBL/GenBank/DDBJ whole genome shotgun (WGS) entry which is preliminary data.</text>
</comment>
<evidence type="ECO:0000313" key="7">
    <source>
        <dbReference type="EMBL" id="GIH78965.1"/>
    </source>
</evidence>
<dbReference type="AlphaFoldDB" id="A0A8J3W7L5"/>
<evidence type="ECO:0000313" key="8">
    <source>
        <dbReference type="Proteomes" id="UP000616724"/>
    </source>
</evidence>
<evidence type="ECO:0000256" key="3">
    <source>
        <dbReference type="ARBA" id="ARBA00022630"/>
    </source>
</evidence>
<comment type="cofactor">
    <cofactor evidence="1 6">
        <name>FAD</name>
        <dbReference type="ChEBI" id="CHEBI:57692"/>
    </cofactor>
</comment>
<organism evidence="7 8">
    <name type="scientific">Planobispora longispora</name>
    <dbReference type="NCBI Taxonomy" id="28887"/>
    <lineage>
        <taxon>Bacteria</taxon>
        <taxon>Bacillati</taxon>
        <taxon>Actinomycetota</taxon>
        <taxon>Actinomycetes</taxon>
        <taxon>Streptosporangiales</taxon>
        <taxon>Streptosporangiaceae</taxon>
        <taxon>Planobispora</taxon>
    </lineage>
</organism>
<evidence type="ECO:0000256" key="1">
    <source>
        <dbReference type="ARBA" id="ARBA00001974"/>
    </source>
</evidence>
<accession>A0A8J3W7L5</accession>
<evidence type="ECO:0000256" key="6">
    <source>
        <dbReference type="RuleBase" id="RU003862"/>
    </source>
</evidence>
<dbReference type="Pfam" id="PF02219">
    <property type="entry name" value="MTHFR"/>
    <property type="match status" value="1"/>
</dbReference>
<dbReference type="EMBL" id="BOOH01000045">
    <property type="protein sequence ID" value="GIH78965.1"/>
    <property type="molecule type" value="Genomic_DNA"/>
</dbReference>
<gene>
    <name evidence="7" type="ORF">Plo01_53940</name>
</gene>
<evidence type="ECO:0000256" key="5">
    <source>
        <dbReference type="ARBA" id="ARBA00023002"/>
    </source>
</evidence>
<reference evidence="7 8" key="1">
    <citation type="submission" date="2021-01" db="EMBL/GenBank/DDBJ databases">
        <title>Whole genome shotgun sequence of Planobispora longispora NBRC 13918.</title>
        <authorList>
            <person name="Komaki H."/>
            <person name="Tamura T."/>
        </authorList>
    </citation>
    <scope>NUCLEOTIDE SEQUENCE [LARGE SCALE GENOMIC DNA]</scope>
    <source>
        <strain evidence="7 8">NBRC 13918</strain>
    </source>
</reference>
<proteinExistence type="inferred from homology"/>
<dbReference type="GO" id="GO:0035999">
    <property type="term" value="P:tetrahydrofolate interconversion"/>
    <property type="evidence" value="ECO:0007669"/>
    <property type="project" value="UniProtKB-UniPathway"/>
</dbReference>
<keyword evidence="4 6" id="KW-0274">FAD</keyword>
<keyword evidence="5 6" id="KW-0560">Oxidoreductase</keyword>
<protein>
    <recommendedName>
        <fullName evidence="6">Methylenetetrahydrofolate reductase</fullName>
    </recommendedName>
</protein>
<dbReference type="InterPro" id="IPR029041">
    <property type="entry name" value="FAD-linked_oxidoreductase-like"/>
</dbReference>